<dbReference type="CDD" id="cd08252">
    <property type="entry name" value="AL_MDR"/>
    <property type="match status" value="1"/>
</dbReference>
<proteinExistence type="inferred from homology"/>
<evidence type="ECO:0000259" key="3">
    <source>
        <dbReference type="SMART" id="SM00829"/>
    </source>
</evidence>
<dbReference type="NCBIfam" id="TIGR02817">
    <property type="entry name" value="adh_fam_1"/>
    <property type="match status" value="1"/>
</dbReference>
<dbReference type="Pfam" id="PF13602">
    <property type="entry name" value="ADH_zinc_N_2"/>
    <property type="match status" value="1"/>
</dbReference>
<evidence type="ECO:0000313" key="5">
    <source>
        <dbReference type="Proteomes" id="UP000031278"/>
    </source>
</evidence>
<dbReference type="InterPro" id="IPR013154">
    <property type="entry name" value="ADH-like_N"/>
</dbReference>
<dbReference type="PANTHER" id="PTHR44154">
    <property type="entry name" value="QUINONE OXIDOREDUCTASE"/>
    <property type="match status" value="1"/>
</dbReference>
<comment type="caution">
    <text evidence="4">The sequence shown here is derived from an EMBL/GenBank/DDBJ whole genome shotgun (WGS) entry which is preliminary data.</text>
</comment>
<dbReference type="InterPro" id="IPR020843">
    <property type="entry name" value="ER"/>
</dbReference>
<name>A0A0B9GHY3_9GAMM</name>
<accession>A0A0B9GHY3</accession>
<dbReference type="InterPro" id="IPR014182">
    <property type="entry name" value="ADH_Zn_typ-1"/>
</dbReference>
<comment type="similarity">
    <text evidence="2">Belongs to the zinc-containing alcohol dehydrogenase family. Quinone oxidoreductase subfamily.</text>
</comment>
<protein>
    <recommendedName>
        <fullName evidence="2">Zinc-type alcohol dehydrogenase-like protein</fullName>
    </recommendedName>
</protein>
<dbReference type="GO" id="GO:0016491">
    <property type="term" value="F:oxidoreductase activity"/>
    <property type="evidence" value="ECO:0007669"/>
    <property type="project" value="UniProtKB-KW"/>
</dbReference>
<dbReference type="RefSeq" id="WP_039469383.1">
    <property type="nucleotide sequence ID" value="NZ_JWLZ01000219.1"/>
</dbReference>
<dbReference type="Proteomes" id="UP000031278">
    <property type="component" value="Unassembled WGS sequence"/>
</dbReference>
<keyword evidence="2" id="KW-0560">Oxidoreductase</keyword>
<evidence type="ECO:0000256" key="2">
    <source>
        <dbReference type="RuleBase" id="RU364000"/>
    </source>
</evidence>
<dbReference type="SMART" id="SM00829">
    <property type="entry name" value="PKS_ER"/>
    <property type="match status" value="1"/>
</dbReference>
<dbReference type="AlphaFoldDB" id="A0A0B9GHY3"/>
<dbReference type="InterPro" id="IPR051603">
    <property type="entry name" value="Zinc-ADH_QOR/CCCR"/>
</dbReference>
<reference evidence="4 5" key="1">
    <citation type="submission" date="2014-12" db="EMBL/GenBank/DDBJ databases">
        <title>Genome sequencing of Photobacterium gaetbulicola AD005a.</title>
        <authorList>
            <person name="Adrian T.G.S."/>
            <person name="Chan K.G."/>
        </authorList>
    </citation>
    <scope>NUCLEOTIDE SEQUENCE [LARGE SCALE GENOMIC DNA]</scope>
    <source>
        <strain evidence="4 5">AD005a</strain>
    </source>
</reference>
<evidence type="ECO:0000256" key="1">
    <source>
        <dbReference type="ARBA" id="ARBA00022857"/>
    </source>
</evidence>
<organism evidence="4 5">
    <name type="scientific">Photobacterium gaetbulicola</name>
    <dbReference type="NCBI Taxonomy" id="1295392"/>
    <lineage>
        <taxon>Bacteria</taxon>
        <taxon>Pseudomonadati</taxon>
        <taxon>Pseudomonadota</taxon>
        <taxon>Gammaproteobacteria</taxon>
        <taxon>Vibrionales</taxon>
        <taxon>Vibrionaceae</taxon>
        <taxon>Photobacterium</taxon>
    </lineage>
</organism>
<sequence>MKAVGYQQSLPISEPQSLVDITLPEPIATGTDILVEVKAISVNPVDTKVRMRAAPEQGQYKVLGWDAAGIVKSVGPEVTLFKPGDKVWYAGDLTRSGSNAEYQLVDEKIVGQMPGSLSFAEAAALPLTTITAWEMLFDRLQVEKEGKKKILIIGAAGGVGSIMVQLAKKLTNLTVIGTASRPETQAWLNELGADHVINHRESLSKQLADKDLGEVDYVVGLTNSDDHLSEIVESIKPQGKFGLIDDPVSFDILQLKRKSISLHWEFMYTRSLFGTEDMIEQHHLLNNVAKMVDNGDIKSTVAHQGGTICADNLKKAHELLESQKALGKIVLEDF</sequence>
<dbReference type="GO" id="GO:0008270">
    <property type="term" value="F:zinc ion binding"/>
    <property type="evidence" value="ECO:0007669"/>
    <property type="project" value="InterPro"/>
</dbReference>
<dbReference type="SUPFAM" id="SSF50129">
    <property type="entry name" value="GroES-like"/>
    <property type="match status" value="1"/>
</dbReference>
<gene>
    <name evidence="4" type="ORF">RJ45_25025</name>
</gene>
<keyword evidence="2" id="KW-0862">Zinc</keyword>
<dbReference type="InterPro" id="IPR011032">
    <property type="entry name" value="GroES-like_sf"/>
</dbReference>
<dbReference type="PANTHER" id="PTHR44154:SF1">
    <property type="entry name" value="QUINONE OXIDOREDUCTASE"/>
    <property type="match status" value="1"/>
</dbReference>
<dbReference type="Pfam" id="PF08240">
    <property type="entry name" value="ADH_N"/>
    <property type="match status" value="1"/>
</dbReference>
<keyword evidence="2" id="KW-0479">Metal-binding</keyword>
<dbReference type="SUPFAM" id="SSF51735">
    <property type="entry name" value="NAD(P)-binding Rossmann-fold domains"/>
    <property type="match status" value="1"/>
</dbReference>
<dbReference type="EMBL" id="JWLZ01000219">
    <property type="protein sequence ID" value="KHT58606.1"/>
    <property type="molecule type" value="Genomic_DNA"/>
</dbReference>
<dbReference type="Gene3D" id="3.90.180.10">
    <property type="entry name" value="Medium-chain alcohol dehydrogenases, catalytic domain"/>
    <property type="match status" value="1"/>
</dbReference>
<dbReference type="Gene3D" id="3.40.50.720">
    <property type="entry name" value="NAD(P)-binding Rossmann-like Domain"/>
    <property type="match status" value="1"/>
</dbReference>
<evidence type="ECO:0000313" key="4">
    <source>
        <dbReference type="EMBL" id="KHT58606.1"/>
    </source>
</evidence>
<dbReference type="InterPro" id="IPR036291">
    <property type="entry name" value="NAD(P)-bd_dom_sf"/>
</dbReference>
<keyword evidence="1" id="KW-0521">NADP</keyword>
<feature type="domain" description="Enoyl reductase (ER)" evidence="3">
    <location>
        <begin position="13"/>
        <end position="331"/>
    </location>
</feature>